<evidence type="ECO:0000256" key="4">
    <source>
        <dbReference type="ARBA" id="ARBA00023015"/>
    </source>
</evidence>
<dbReference type="Proteomes" id="UP001461163">
    <property type="component" value="Unassembled WGS sequence"/>
</dbReference>
<keyword evidence="4" id="KW-0805">Transcription regulation</keyword>
<evidence type="ECO:0000313" key="8">
    <source>
        <dbReference type="Proteomes" id="UP001461163"/>
    </source>
</evidence>
<dbReference type="Pfam" id="PF01475">
    <property type="entry name" value="FUR"/>
    <property type="match status" value="1"/>
</dbReference>
<proteinExistence type="inferred from homology"/>
<keyword evidence="6" id="KW-0804">Transcription</keyword>
<protein>
    <submittedName>
        <fullName evidence="7">Transcriptional repressor</fullName>
    </submittedName>
</protein>
<evidence type="ECO:0000256" key="2">
    <source>
        <dbReference type="ARBA" id="ARBA00022491"/>
    </source>
</evidence>
<gene>
    <name evidence="7" type="ORF">WNY77_18335</name>
</gene>
<keyword evidence="5" id="KW-0238">DNA-binding</keyword>
<dbReference type="InterPro" id="IPR043135">
    <property type="entry name" value="Fur_C"/>
</dbReference>
<dbReference type="InterPro" id="IPR036388">
    <property type="entry name" value="WH-like_DNA-bd_sf"/>
</dbReference>
<evidence type="ECO:0000256" key="6">
    <source>
        <dbReference type="ARBA" id="ARBA00023163"/>
    </source>
</evidence>
<evidence type="ECO:0000256" key="3">
    <source>
        <dbReference type="ARBA" id="ARBA00022833"/>
    </source>
</evidence>
<dbReference type="Gene3D" id="3.30.1490.190">
    <property type="match status" value="1"/>
</dbReference>
<comment type="caution">
    <text evidence="7">The sequence shown here is derived from an EMBL/GenBank/DDBJ whole genome shotgun (WGS) entry which is preliminary data.</text>
</comment>
<keyword evidence="8" id="KW-1185">Reference proteome</keyword>
<evidence type="ECO:0000313" key="7">
    <source>
        <dbReference type="EMBL" id="MEM5499376.1"/>
    </source>
</evidence>
<reference evidence="7 8" key="1">
    <citation type="submission" date="2024-03" db="EMBL/GenBank/DDBJ databases">
        <title>Community enrichment and isolation of bacterial strains for fucoidan degradation.</title>
        <authorList>
            <person name="Sichert A."/>
        </authorList>
    </citation>
    <scope>NUCLEOTIDE SEQUENCE [LARGE SCALE GENOMIC DNA]</scope>
    <source>
        <strain evidence="7 8">AS12</strain>
    </source>
</reference>
<dbReference type="Gene3D" id="1.10.10.10">
    <property type="entry name" value="Winged helix-like DNA-binding domain superfamily/Winged helix DNA-binding domain"/>
    <property type="match status" value="1"/>
</dbReference>
<keyword evidence="2" id="KW-0678">Repressor</keyword>
<name>A0ABU9SZR5_9ALTE</name>
<dbReference type="InterPro" id="IPR036390">
    <property type="entry name" value="WH_DNA-bd_sf"/>
</dbReference>
<organism evidence="7 8">
    <name type="scientific">Paraglaciecola mesophila</name>
    <dbReference type="NCBI Taxonomy" id="197222"/>
    <lineage>
        <taxon>Bacteria</taxon>
        <taxon>Pseudomonadati</taxon>
        <taxon>Pseudomonadota</taxon>
        <taxon>Gammaproteobacteria</taxon>
        <taxon>Alteromonadales</taxon>
        <taxon>Alteromonadaceae</taxon>
        <taxon>Paraglaciecola</taxon>
    </lineage>
</organism>
<dbReference type="PANTHER" id="PTHR33202">
    <property type="entry name" value="ZINC UPTAKE REGULATION PROTEIN"/>
    <property type="match status" value="1"/>
</dbReference>
<dbReference type="EMBL" id="JBBMQS010000013">
    <property type="protein sequence ID" value="MEM5499376.1"/>
    <property type="molecule type" value="Genomic_DNA"/>
</dbReference>
<keyword evidence="3" id="KW-0862">Zinc</keyword>
<comment type="similarity">
    <text evidence="1">Belongs to the Fur family.</text>
</comment>
<dbReference type="SUPFAM" id="SSF46785">
    <property type="entry name" value="Winged helix' DNA-binding domain"/>
    <property type="match status" value="1"/>
</dbReference>
<evidence type="ECO:0000256" key="5">
    <source>
        <dbReference type="ARBA" id="ARBA00023125"/>
    </source>
</evidence>
<accession>A0ABU9SZR5</accession>
<dbReference type="RefSeq" id="WP_342882525.1">
    <property type="nucleotide sequence ID" value="NZ_JBBMQS010000013.1"/>
</dbReference>
<dbReference type="PANTHER" id="PTHR33202:SF6">
    <property type="entry name" value="ZINC UPTAKE REGULATION PROTEIN"/>
    <property type="match status" value="1"/>
</dbReference>
<sequence length="159" mass="17942">MGAVATEDYFEIAKGVCEKAGSRLTDTRQHMLEVLIEVNKPLSAYEITEQYNQIIKPKIMTMSVYRILDFLESVHLVHRLQSINKYVVCNHSLGACHHHPPLYMICKSCQHIEEVELPDEVISTLTQQAKSVGFLSVGSQVELYSLCAKCNSTNNQKLS</sequence>
<dbReference type="InterPro" id="IPR002481">
    <property type="entry name" value="FUR"/>
</dbReference>
<evidence type="ECO:0000256" key="1">
    <source>
        <dbReference type="ARBA" id="ARBA00007957"/>
    </source>
</evidence>